<dbReference type="InterPro" id="IPR000719">
    <property type="entry name" value="Prot_kinase_dom"/>
</dbReference>
<evidence type="ECO:0000259" key="3">
    <source>
        <dbReference type="PROSITE" id="PS50011"/>
    </source>
</evidence>
<dbReference type="Proteomes" id="UP000230069">
    <property type="component" value="Unassembled WGS sequence"/>
</dbReference>
<dbReference type="Pfam" id="PF07714">
    <property type="entry name" value="PK_Tyr_Ser-Thr"/>
    <property type="match status" value="1"/>
</dbReference>
<dbReference type="GO" id="GO:0004672">
    <property type="term" value="F:protein kinase activity"/>
    <property type="evidence" value="ECO:0007669"/>
    <property type="project" value="InterPro"/>
</dbReference>
<dbReference type="FunFam" id="3.30.200.20:FF:000521">
    <property type="entry name" value="Protein kinase superfamily protein"/>
    <property type="match status" value="1"/>
</dbReference>
<evidence type="ECO:0000256" key="2">
    <source>
        <dbReference type="ARBA" id="ARBA00022840"/>
    </source>
</evidence>
<keyword evidence="2" id="KW-0067">ATP-binding</keyword>
<dbReference type="PROSITE" id="PS50011">
    <property type="entry name" value="PROTEIN_KINASE_DOM"/>
    <property type="match status" value="1"/>
</dbReference>
<feature type="domain" description="Protein kinase" evidence="3">
    <location>
        <begin position="159"/>
        <end position="408"/>
    </location>
</feature>
<dbReference type="EMBL" id="KZ305026">
    <property type="protein sequence ID" value="PIA54270.1"/>
    <property type="molecule type" value="Genomic_DNA"/>
</dbReference>
<dbReference type="GO" id="GO:0005886">
    <property type="term" value="C:plasma membrane"/>
    <property type="evidence" value="ECO:0007669"/>
    <property type="project" value="TreeGrafter"/>
</dbReference>
<dbReference type="Gene3D" id="1.10.510.10">
    <property type="entry name" value="Transferase(Phosphotransferase) domain 1"/>
    <property type="match status" value="1"/>
</dbReference>
<keyword evidence="5" id="KW-1185">Reference proteome</keyword>
<dbReference type="InterPro" id="IPR011009">
    <property type="entry name" value="Kinase-like_dom_sf"/>
</dbReference>
<evidence type="ECO:0000313" key="5">
    <source>
        <dbReference type="Proteomes" id="UP000230069"/>
    </source>
</evidence>
<proteinExistence type="predicted"/>
<evidence type="ECO:0000256" key="1">
    <source>
        <dbReference type="ARBA" id="ARBA00022741"/>
    </source>
</evidence>
<dbReference type="AlphaFoldDB" id="A0A2G5EEX3"/>
<sequence>MLKLINSGSLVLLLVFLLVHLCNILRSWHYSVFYGFTIILLPNFQDQKSSTCAISPPGTVAPAPAPAPARVVHPDYKDSLWSRKTSPTISLLFSRGKSKTNLRRRRRRRKKILVEFWNNMHRRFRSWSSCSHHIDIVNETGPLPFLRRFSYDDIKKATGGFSRIITRHSHGAVYKAQFQDGLVAIVKELREFLLGKEVFHKEVQVLGCLHHRHLVALIGFSTGPGRFLVFEYSENGSLKDHLNDPLKTPLTWRTRLQIAIGVAAALEYLQFFCEPPIHHVSVNSSNVLLDENFVAKISDVGLLCSTESHVSSARGCINRESTDVIFQLGVLILELITGQSEKEGTDLVLWVQGTGFTHSVHKMVDPDLGSGYDSRELRRLLTVARFCTKTRGKPTCSVKQILRFLKAS</sequence>
<dbReference type="PANTHER" id="PTHR27001:SF20">
    <property type="entry name" value="PROTEIN KINASE SUPERFAMILY PROTEIN"/>
    <property type="match status" value="1"/>
</dbReference>
<dbReference type="Gene3D" id="3.30.200.20">
    <property type="entry name" value="Phosphorylase Kinase, domain 1"/>
    <property type="match status" value="1"/>
</dbReference>
<keyword evidence="1" id="KW-0547">Nucleotide-binding</keyword>
<dbReference type="GO" id="GO:0005524">
    <property type="term" value="F:ATP binding"/>
    <property type="evidence" value="ECO:0007669"/>
    <property type="project" value="UniProtKB-KW"/>
</dbReference>
<evidence type="ECO:0000313" key="4">
    <source>
        <dbReference type="EMBL" id="PIA54270.1"/>
    </source>
</evidence>
<dbReference type="STRING" id="218851.A0A2G5EEX3"/>
<dbReference type="FunCoup" id="A0A2G5EEX3">
    <property type="interactions" value="1077"/>
</dbReference>
<dbReference type="OrthoDB" id="4062651at2759"/>
<protein>
    <recommendedName>
        <fullName evidence="3">Protein kinase domain-containing protein</fullName>
    </recommendedName>
</protein>
<reference evidence="4 5" key="1">
    <citation type="submission" date="2017-09" db="EMBL/GenBank/DDBJ databases">
        <title>WGS assembly of Aquilegia coerulea Goldsmith.</title>
        <authorList>
            <person name="Hodges S."/>
            <person name="Kramer E."/>
            <person name="Nordborg M."/>
            <person name="Tomkins J."/>
            <person name="Borevitz J."/>
            <person name="Derieg N."/>
            <person name="Yan J."/>
            <person name="Mihaltcheva S."/>
            <person name="Hayes R.D."/>
            <person name="Rokhsar D."/>
        </authorList>
    </citation>
    <scope>NUCLEOTIDE SEQUENCE [LARGE SCALE GENOMIC DNA]</scope>
    <source>
        <strain evidence="5">cv. Goldsmith</strain>
    </source>
</reference>
<dbReference type="InParanoid" id="A0A2G5EEX3"/>
<accession>A0A2G5EEX3</accession>
<organism evidence="4 5">
    <name type="scientific">Aquilegia coerulea</name>
    <name type="common">Rocky mountain columbine</name>
    <dbReference type="NCBI Taxonomy" id="218851"/>
    <lineage>
        <taxon>Eukaryota</taxon>
        <taxon>Viridiplantae</taxon>
        <taxon>Streptophyta</taxon>
        <taxon>Embryophyta</taxon>
        <taxon>Tracheophyta</taxon>
        <taxon>Spermatophyta</taxon>
        <taxon>Magnoliopsida</taxon>
        <taxon>Ranunculales</taxon>
        <taxon>Ranunculaceae</taxon>
        <taxon>Thalictroideae</taxon>
        <taxon>Aquilegia</taxon>
    </lineage>
</organism>
<name>A0A2G5EEX3_AQUCA</name>
<dbReference type="SUPFAM" id="SSF56112">
    <property type="entry name" value="Protein kinase-like (PK-like)"/>
    <property type="match status" value="1"/>
</dbReference>
<dbReference type="InterPro" id="IPR001245">
    <property type="entry name" value="Ser-Thr/Tyr_kinase_cat_dom"/>
</dbReference>
<dbReference type="PANTHER" id="PTHR27001">
    <property type="entry name" value="OS01G0253100 PROTEIN"/>
    <property type="match status" value="1"/>
</dbReference>
<gene>
    <name evidence="4" type="ORF">AQUCO_00900665v1</name>
</gene>